<keyword evidence="3" id="KW-0804">Transcription</keyword>
<feature type="domain" description="NAC" evidence="6">
    <location>
        <begin position="9"/>
        <end position="156"/>
    </location>
</feature>
<accession>A0A0D3HDM3</accession>
<evidence type="ECO:0000313" key="7">
    <source>
        <dbReference type="EnsemblPlants" id="OBART10G09850.1"/>
    </source>
</evidence>
<evidence type="ECO:0000256" key="1">
    <source>
        <dbReference type="ARBA" id="ARBA00023015"/>
    </source>
</evidence>
<keyword evidence="4" id="KW-0539">Nucleus</keyword>
<evidence type="ECO:0000313" key="8">
    <source>
        <dbReference type="Proteomes" id="UP000026960"/>
    </source>
</evidence>
<evidence type="ECO:0000256" key="4">
    <source>
        <dbReference type="ARBA" id="ARBA00023242"/>
    </source>
</evidence>
<dbReference type="PANTHER" id="PTHR31719:SF94">
    <property type="entry name" value="PROTEIN ATAF2"/>
    <property type="match status" value="1"/>
</dbReference>
<dbReference type="AlphaFoldDB" id="A0A0D3HDM3"/>
<dbReference type="GO" id="GO:0006355">
    <property type="term" value="P:regulation of DNA-templated transcription"/>
    <property type="evidence" value="ECO:0007669"/>
    <property type="project" value="InterPro"/>
</dbReference>
<reference evidence="7" key="1">
    <citation type="journal article" date="2009" name="Rice">
        <title>De Novo Next Generation Sequencing of Plant Genomes.</title>
        <authorList>
            <person name="Rounsley S."/>
            <person name="Marri P.R."/>
            <person name="Yu Y."/>
            <person name="He R."/>
            <person name="Sisneros N."/>
            <person name="Goicoechea J.L."/>
            <person name="Lee S.J."/>
            <person name="Angelova A."/>
            <person name="Kudrna D."/>
            <person name="Luo M."/>
            <person name="Affourtit J."/>
            <person name="Desany B."/>
            <person name="Knight J."/>
            <person name="Niazi F."/>
            <person name="Egholm M."/>
            <person name="Wing R.A."/>
        </authorList>
    </citation>
    <scope>NUCLEOTIDE SEQUENCE [LARGE SCALE GENOMIC DNA]</scope>
    <source>
        <strain evidence="7">cv. IRGC 105608</strain>
    </source>
</reference>
<keyword evidence="2" id="KW-0238">DNA-binding</keyword>
<organism evidence="7">
    <name type="scientific">Oryza barthii</name>
    <dbReference type="NCBI Taxonomy" id="65489"/>
    <lineage>
        <taxon>Eukaryota</taxon>
        <taxon>Viridiplantae</taxon>
        <taxon>Streptophyta</taxon>
        <taxon>Embryophyta</taxon>
        <taxon>Tracheophyta</taxon>
        <taxon>Spermatophyta</taxon>
        <taxon>Magnoliopsida</taxon>
        <taxon>Liliopsida</taxon>
        <taxon>Poales</taxon>
        <taxon>Poaceae</taxon>
        <taxon>BOP clade</taxon>
        <taxon>Oryzoideae</taxon>
        <taxon>Oryzeae</taxon>
        <taxon>Oryzinae</taxon>
        <taxon>Oryza</taxon>
    </lineage>
</organism>
<dbReference type="Gene3D" id="2.170.150.80">
    <property type="entry name" value="NAC domain"/>
    <property type="match status" value="1"/>
</dbReference>
<evidence type="ECO:0000256" key="5">
    <source>
        <dbReference type="SAM" id="MobiDB-lite"/>
    </source>
</evidence>
<dbReference type="Gramene" id="OBART10G09850.1">
    <property type="protein sequence ID" value="OBART10G09850.1"/>
    <property type="gene ID" value="OBART10G09850"/>
</dbReference>
<dbReference type="EnsemblPlants" id="OBART10G09850.1">
    <property type="protein sequence ID" value="OBART10G09850.1"/>
    <property type="gene ID" value="OBART10G09850"/>
</dbReference>
<dbReference type="InterPro" id="IPR036093">
    <property type="entry name" value="NAC_dom_sf"/>
</dbReference>
<protein>
    <recommendedName>
        <fullName evidence="6">NAC domain-containing protein</fullName>
    </recommendedName>
</protein>
<feature type="region of interest" description="Disordered" evidence="5">
    <location>
        <begin position="270"/>
        <end position="292"/>
    </location>
</feature>
<dbReference type="HOGENOM" id="CLU_845612_0_0_1"/>
<feature type="region of interest" description="Disordered" evidence="5">
    <location>
        <begin position="322"/>
        <end position="346"/>
    </location>
</feature>
<dbReference type="Pfam" id="PF02365">
    <property type="entry name" value="NAM"/>
    <property type="match status" value="1"/>
</dbReference>
<dbReference type="Proteomes" id="UP000026960">
    <property type="component" value="Chromosome 10"/>
</dbReference>
<keyword evidence="8" id="KW-1185">Reference proteome</keyword>
<evidence type="ECO:0000256" key="3">
    <source>
        <dbReference type="ARBA" id="ARBA00023163"/>
    </source>
</evidence>
<dbReference type="SUPFAM" id="SSF101941">
    <property type="entry name" value="NAC domain"/>
    <property type="match status" value="1"/>
</dbReference>
<evidence type="ECO:0000256" key="2">
    <source>
        <dbReference type="ARBA" id="ARBA00023125"/>
    </source>
</evidence>
<proteinExistence type="predicted"/>
<feature type="region of interest" description="Disordered" evidence="5">
    <location>
        <begin position="162"/>
        <end position="187"/>
    </location>
</feature>
<dbReference type="PANTHER" id="PTHR31719">
    <property type="entry name" value="NAC TRANSCRIPTION FACTOR 56"/>
    <property type="match status" value="1"/>
</dbReference>
<sequence length="346" mass="37463">MAALEGQNKFAGVRFLPKDLELLAILDAKLRGSPLGPVEAIFHDTQILDFHPYKLYEMYAEDEEEEGYIYFFSTMQFRCRKIVERAAQGGRWKVNNCETLEVGSVAVGRKFTMNFYEHIGGDNDLIWTNWGMQEFARIIGPNKELADLALYRLYKKKITRGTGEEKPEDIAAASDGDTESSMNKRRRVEASAAAMALPPPPPSPGLPGTMMFMAADQANVASTSQEWHGQFANGAAAAPSPSGCWPWAPPPTPSAVEPFSFWASASAATPPAAANYHPSPPPPPPQSGEYYSRHGAFSAAPVPASACSTPSPEAVTSCLLTSPLPAAGTEGSDSQQQEPPCELMEF</sequence>
<keyword evidence="1" id="KW-0805">Transcription regulation</keyword>
<dbReference type="PaxDb" id="65489-OBART10G09850.1"/>
<name>A0A0D3HDM3_9ORYZ</name>
<evidence type="ECO:0000259" key="6">
    <source>
        <dbReference type="PROSITE" id="PS51005"/>
    </source>
</evidence>
<dbReference type="GO" id="GO:0003677">
    <property type="term" value="F:DNA binding"/>
    <property type="evidence" value="ECO:0007669"/>
    <property type="project" value="UniProtKB-KW"/>
</dbReference>
<dbReference type="InterPro" id="IPR003441">
    <property type="entry name" value="NAC-dom"/>
</dbReference>
<reference evidence="7" key="2">
    <citation type="submission" date="2015-03" db="UniProtKB">
        <authorList>
            <consortium name="EnsemblPlants"/>
        </authorList>
    </citation>
    <scope>IDENTIFICATION</scope>
</reference>
<dbReference type="PROSITE" id="PS51005">
    <property type="entry name" value="NAC"/>
    <property type="match status" value="1"/>
</dbReference>